<evidence type="ECO:0000256" key="4">
    <source>
        <dbReference type="ARBA" id="ARBA00022692"/>
    </source>
</evidence>
<evidence type="ECO:0000256" key="7">
    <source>
        <dbReference type="SAM" id="Phobius"/>
    </source>
</evidence>
<feature type="transmembrane region" description="Helical" evidence="7">
    <location>
        <begin position="545"/>
        <end position="564"/>
    </location>
</feature>
<accession>A0A848LRF0</accession>
<evidence type="ECO:0000256" key="2">
    <source>
        <dbReference type="ARBA" id="ARBA00022448"/>
    </source>
</evidence>
<feature type="transmembrane region" description="Helical" evidence="7">
    <location>
        <begin position="155"/>
        <end position="174"/>
    </location>
</feature>
<dbReference type="AlphaFoldDB" id="A0A848LRF0"/>
<gene>
    <name evidence="9" type="ORF">HG543_35985</name>
</gene>
<dbReference type="PROSITE" id="PS50850">
    <property type="entry name" value="MFS"/>
    <property type="match status" value="1"/>
</dbReference>
<feature type="transmembrane region" description="Helical" evidence="7">
    <location>
        <begin position="63"/>
        <end position="82"/>
    </location>
</feature>
<dbReference type="InterPro" id="IPR036259">
    <property type="entry name" value="MFS_trans_sf"/>
</dbReference>
<evidence type="ECO:0000256" key="5">
    <source>
        <dbReference type="ARBA" id="ARBA00022989"/>
    </source>
</evidence>
<evidence type="ECO:0000259" key="8">
    <source>
        <dbReference type="PROSITE" id="PS50850"/>
    </source>
</evidence>
<feature type="transmembrane region" description="Helical" evidence="7">
    <location>
        <begin position="180"/>
        <end position="200"/>
    </location>
</feature>
<dbReference type="InterPro" id="IPR004638">
    <property type="entry name" value="EmrB-like"/>
</dbReference>
<comment type="caution">
    <text evidence="9">The sequence shown here is derived from an EMBL/GenBank/DDBJ whole genome shotgun (WGS) entry which is preliminary data.</text>
</comment>
<keyword evidence="10" id="KW-1185">Reference proteome</keyword>
<dbReference type="SUPFAM" id="SSF103473">
    <property type="entry name" value="MFS general substrate transporter"/>
    <property type="match status" value="1"/>
</dbReference>
<reference evidence="9 10" key="1">
    <citation type="submission" date="2020-04" db="EMBL/GenBank/DDBJ databases">
        <title>Draft genome of Pyxidicoccus fallax type strain.</title>
        <authorList>
            <person name="Whitworth D.E."/>
        </authorList>
    </citation>
    <scope>NUCLEOTIDE SEQUENCE [LARGE SCALE GENOMIC DNA]</scope>
    <source>
        <strain evidence="9 10">DSM 14698</strain>
    </source>
</reference>
<comment type="subcellular location">
    <subcellularLocation>
        <location evidence="1">Cell membrane</location>
        <topology evidence="1">Multi-pass membrane protein</topology>
    </subcellularLocation>
</comment>
<feature type="transmembrane region" description="Helical" evidence="7">
    <location>
        <begin position="220"/>
        <end position="237"/>
    </location>
</feature>
<feature type="transmembrane region" description="Helical" evidence="7">
    <location>
        <begin position="26"/>
        <end position="51"/>
    </location>
</feature>
<feature type="transmembrane region" description="Helical" evidence="7">
    <location>
        <begin position="325"/>
        <end position="346"/>
    </location>
</feature>
<proteinExistence type="predicted"/>
<dbReference type="Gene3D" id="1.20.1720.10">
    <property type="entry name" value="Multidrug resistance protein D"/>
    <property type="match status" value="1"/>
</dbReference>
<evidence type="ECO:0000256" key="6">
    <source>
        <dbReference type="ARBA" id="ARBA00023136"/>
    </source>
</evidence>
<dbReference type="GO" id="GO:0005886">
    <property type="term" value="C:plasma membrane"/>
    <property type="evidence" value="ECO:0007669"/>
    <property type="project" value="UniProtKB-SubCell"/>
</dbReference>
<feature type="transmembrane region" description="Helical" evidence="7">
    <location>
        <begin position="94"/>
        <end position="113"/>
    </location>
</feature>
<evidence type="ECO:0000313" key="10">
    <source>
        <dbReference type="Proteomes" id="UP000518300"/>
    </source>
</evidence>
<dbReference type="NCBIfam" id="TIGR00711">
    <property type="entry name" value="efflux_EmrB"/>
    <property type="match status" value="1"/>
</dbReference>
<keyword evidence="4 7" id="KW-0812">Transmembrane</keyword>
<dbReference type="Pfam" id="PF07690">
    <property type="entry name" value="MFS_1"/>
    <property type="match status" value="1"/>
</dbReference>
<dbReference type="InterPro" id="IPR020846">
    <property type="entry name" value="MFS_dom"/>
</dbReference>
<feature type="transmembrane region" description="Helical" evidence="7">
    <location>
        <begin position="353"/>
        <end position="371"/>
    </location>
</feature>
<evidence type="ECO:0000313" key="9">
    <source>
        <dbReference type="EMBL" id="NMO20222.1"/>
    </source>
</evidence>
<dbReference type="Gene3D" id="1.20.1250.20">
    <property type="entry name" value="MFS general substrate transporter like domains"/>
    <property type="match status" value="1"/>
</dbReference>
<feature type="domain" description="Major facilitator superfamily (MFS) profile" evidence="8">
    <location>
        <begin position="28"/>
        <end position="568"/>
    </location>
</feature>
<organism evidence="9 10">
    <name type="scientific">Pyxidicoccus fallax</name>
    <dbReference type="NCBI Taxonomy" id="394095"/>
    <lineage>
        <taxon>Bacteria</taxon>
        <taxon>Pseudomonadati</taxon>
        <taxon>Myxococcota</taxon>
        <taxon>Myxococcia</taxon>
        <taxon>Myxococcales</taxon>
        <taxon>Cystobacterineae</taxon>
        <taxon>Myxococcaceae</taxon>
        <taxon>Pyxidicoccus</taxon>
    </lineage>
</organism>
<dbReference type="EMBL" id="JABBJJ010000231">
    <property type="protein sequence ID" value="NMO20222.1"/>
    <property type="molecule type" value="Genomic_DNA"/>
</dbReference>
<dbReference type="RefSeq" id="WP_169349444.1">
    <property type="nucleotide sequence ID" value="NZ_JABBJJ010000231.1"/>
</dbReference>
<dbReference type="CDD" id="cd17502">
    <property type="entry name" value="MFS_Azr1_MDR_like"/>
    <property type="match status" value="1"/>
</dbReference>
<feature type="transmembrane region" description="Helical" evidence="7">
    <location>
        <begin position="249"/>
        <end position="268"/>
    </location>
</feature>
<dbReference type="FunFam" id="1.20.1720.10:FF:000004">
    <property type="entry name" value="EmrB/QacA family drug resistance transporter"/>
    <property type="match status" value="1"/>
</dbReference>
<dbReference type="Proteomes" id="UP000518300">
    <property type="component" value="Unassembled WGS sequence"/>
</dbReference>
<feature type="transmembrane region" description="Helical" evidence="7">
    <location>
        <begin position="119"/>
        <end position="143"/>
    </location>
</feature>
<dbReference type="PANTHER" id="PTHR23501:SF197">
    <property type="entry name" value="COMD"/>
    <property type="match status" value="1"/>
</dbReference>
<evidence type="ECO:0000256" key="3">
    <source>
        <dbReference type="ARBA" id="ARBA00022475"/>
    </source>
</evidence>
<protein>
    <submittedName>
        <fullName evidence="9">DHA2 family efflux MFS transporter permease subunit</fullName>
    </submittedName>
</protein>
<dbReference type="InterPro" id="IPR011701">
    <property type="entry name" value="MFS"/>
</dbReference>
<feature type="transmembrane region" description="Helical" evidence="7">
    <location>
        <begin position="289"/>
        <end position="313"/>
    </location>
</feature>
<dbReference type="PANTHER" id="PTHR23501">
    <property type="entry name" value="MAJOR FACILITATOR SUPERFAMILY"/>
    <property type="match status" value="1"/>
</dbReference>
<keyword evidence="3" id="KW-1003">Cell membrane</keyword>
<name>A0A848LRF0_9BACT</name>
<dbReference type="GO" id="GO:0022857">
    <property type="term" value="F:transmembrane transporter activity"/>
    <property type="evidence" value="ECO:0007669"/>
    <property type="project" value="InterPro"/>
</dbReference>
<keyword evidence="5 7" id="KW-1133">Transmembrane helix</keyword>
<keyword evidence="6 7" id="KW-0472">Membrane</keyword>
<sequence>MAPSAAPATADALTAAFPTFSRSQKVFTMLGGLLGVLLAALDQTIVATAGPAIQADLHIPASLYPWLTTSYLVASTMMVPIWGKLADLLGRRTVLVSGILVFLAGSFLCGVARSTLALILFRAVQGLGSAALFTAALAVVADLFEPRERGKYQGLFGAVFGLSSVVGPLAGGFITDQLGWHWVFFINLPVGAVALALIFLRMPKLRPRGVEQRGLDVPGAVALALAVVPLLLALSLGRTGGGPWGWGSWRVLGLFALAAVGTALFVFVESRAKEPLLDLELFRMRAFSTGNAAVFVIGAVFLSGVVFLPLFMVNVVGLSATASGLTIMPLTLGVVAGNVLSGLLVSRLGRYKVLMLGSLVLLMVGFTVMGFTLTPESTQAEVTAKMVLVGLGLGPSIPLYTQAIQNTVTPQRIGVATSAATFFRQLGMTMGVALLGTVFAATLSGTLESGLSRATEGLPESLRAQVAVASPGTSAEGGPAGEVFQPREVKERLRAEFEAERLRVEAGPDATGARARLEAEERRALESVDRVDLTLKEAFTRGVSAVYRVAILIALLALAVTFFLPELPLRRRHDPAPME</sequence>
<evidence type="ECO:0000256" key="1">
    <source>
        <dbReference type="ARBA" id="ARBA00004651"/>
    </source>
</evidence>
<keyword evidence="2" id="KW-0813">Transport</keyword>
<feature type="transmembrane region" description="Helical" evidence="7">
    <location>
        <begin position="422"/>
        <end position="443"/>
    </location>
</feature>